<dbReference type="STRING" id="40148.A0A0E0AX48"/>
<keyword evidence="10" id="KW-1185">Reference proteome</keyword>
<reference evidence="9" key="1">
    <citation type="submission" date="2015-04" db="UniProtKB">
        <authorList>
            <consortium name="EnsemblPlants"/>
        </authorList>
    </citation>
    <scope>IDENTIFICATION</scope>
</reference>
<evidence type="ECO:0000313" key="10">
    <source>
        <dbReference type="Proteomes" id="UP000026961"/>
    </source>
</evidence>
<dbReference type="InterPro" id="IPR029063">
    <property type="entry name" value="SAM-dependent_MTases_sf"/>
</dbReference>
<dbReference type="GO" id="GO:0032259">
    <property type="term" value="P:methylation"/>
    <property type="evidence" value="ECO:0007669"/>
    <property type="project" value="UniProtKB-KW"/>
</dbReference>
<feature type="region of interest" description="Disordered" evidence="8">
    <location>
        <begin position="356"/>
        <end position="377"/>
    </location>
</feature>
<accession>A0A0E0AX48</accession>
<dbReference type="PROSITE" id="PS51682">
    <property type="entry name" value="SAM_OMT_I"/>
    <property type="match status" value="1"/>
</dbReference>
<sequence length="443" mass="48299">MTTGNGDAPVIKNAHSDIDSTNKTLLKSDALYKYVLDTTVLPREPECMRDLRLITDKHQWGFMQSSADEAQLLGMLLKMAGAKRTIEVGVFTGYSLLATALALPEDGKVVAIDPDRESYEIGRPFLEKAGVAHKVDFREGKGLEKLDELLAEEAAAGREAAFDFAFVDADKPNYVKYHEQLLQLVRVGGHIVYDNTLWAGTVALPPDTPLSDLDRRFSVAIRDLNSRLAADPRIDVCQLAIADGITICRRLSCTVQAFTATSGSSRTWQARQAGWGRGVGVDSGMCQHDGIGEGGDRRRAVAAIWRWVACWPGWWHLASQQVLQLQPHPPTPNQADHHEPTTGAVVRSVPHLAVAGGSAARPPTGCRHGSGRRRVGGTGEAVYRKRWPAERGPVTSDVRGNLWWPPRGPREAPSTLFGRSALSCPPTAEAGPVEPDYRLYGFG</sequence>
<dbReference type="SUPFAM" id="SSF53335">
    <property type="entry name" value="S-adenosyl-L-methionine-dependent methyltransferases"/>
    <property type="match status" value="1"/>
</dbReference>
<comment type="catalytic activity">
    <reaction evidence="6">
        <text>tricetin + 2 S-adenosyl-L-methionine = 3',5'-di-O-methyltricetin + 2 S-adenosyl-L-homocysteine + 2 H(+)</text>
        <dbReference type="Rhea" id="RHEA:32347"/>
        <dbReference type="ChEBI" id="CHEBI:15378"/>
        <dbReference type="ChEBI" id="CHEBI:57856"/>
        <dbReference type="ChEBI" id="CHEBI:59789"/>
        <dbReference type="ChEBI" id="CHEBI:60016"/>
        <dbReference type="ChEBI" id="CHEBI:60045"/>
        <dbReference type="EC" id="2.1.1.175"/>
    </reaction>
</comment>
<evidence type="ECO:0000256" key="3">
    <source>
        <dbReference type="ARBA" id="ARBA00022691"/>
    </source>
</evidence>
<reference evidence="9" key="2">
    <citation type="submission" date="2018-05" db="EMBL/GenBank/DDBJ databases">
        <title>OgluRS3 (Oryza glumaepatula Reference Sequence Version 3).</title>
        <authorList>
            <person name="Zhang J."/>
            <person name="Kudrna D."/>
            <person name="Lee S."/>
            <person name="Talag J."/>
            <person name="Welchert J."/>
            <person name="Wing R.A."/>
        </authorList>
    </citation>
    <scope>NUCLEOTIDE SEQUENCE [LARGE SCALE GENOMIC DNA]</scope>
</reference>
<evidence type="ECO:0000313" key="9">
    <source>
        <dbReference type="EnsemblPlants" id="OGLUM08G20380.1"/>
    </source>
</evidence>
<dbReference type="eggNOG" id="KOG1663">
    <property type="taxonomic scope" value="Eukaryota"/>
</dbReference>
<dbReference type="PANTHER" id="PTHR10509:SF66">
    <property type="entry name" value="TRICIN SYNTHASE 1"/>
    <property type="match status" value="1"/>
</dbReference>
<dbReference type="InterPro" id="IPR050362">
    <property type="entry name" value="Cation-dep_OMT"/>
</dbReference>
<evidence type="ECO:0000256" key="4">
    <source>
        <dbReference type="ARBA" id="ARBA00022723"/>
    </source>
</evidence>
<name>A0A0E0AX48_9ORYZ</name>
<evidence type="ECO:0000256" key="1">
    <source>
        <dbReference type="ARBA" id="ARBA00022603"/>
    </source>
</evidence>
<proteinExistence type="inferred from homology"/>
<keyword evidence="4" id="KW-0479">Metal-binding</keyword>
<dbReference type="FunFam" id="3.40.50.150:FF:000147">
    <property type="entry name" value="Caffeoyl-CoA O-methyltransferase 1"/>
    <property type="match status" value="1"/>
</dbReference>
<dbReference type="PANTHER" id="PTHR10509">
    <property type="entry name" value="O-METHYLTRANSFERASE-RELATED"/>
    <property type="match status" value="1"/>
</dbReference>
<dbReference type="Gramene" id="OGLUM08G20380.1">
    <property type="protein sequence ID" value="OGLUM08G20380.1"/>
    <property type="gene ID" value="OGLUM08G20380"/>
</dbReference>
<evidence type="ECO:0000256" key="7">
    <source>
        <dbReference type="ARBA" id="ARBA00066366"/>
    </source>
</evidence>
<dbReference type="GO" id="GO:0008757">
    <property type="term" value="F:S-adenosylmethionine-dependent methyltransferase activity"/>
    <property type="evidence" value="ECO:0007669"/>
    <property type="project" value="UniProtKB-ARBA"/>
</dbReference>
<dbReference type="GO" id="GO:0008171">
    <property type="term" value="F:O-methyltransferase activity"/>
    <property type="evidence" value="ECO:0007669"/>
    <property type="project" value="InterPro"/>
</dbReference>
<dbReference type="Pfam" id="PF01596">
    <property type="entry name" value="Methyltransf_3"/>
    <property type="match status" value="1"/>
</dbReference>
<dbReference type="Gene3D" id="3.40.50.150">
    <property type="entry name" value="Vaccinia Virus protein VP39"/>
    <property type="match status" value="1"/>
</dbReference>
<evidence type="ECO:0000256" key="8">
    <source>
        <dbReference type="SAM" id="MobiDB-lite"/>
    </source>
</evidence>
<keyword evidence="2" id="KW-0808">Transferase</keyword>
<comment type="similarity">
    <text evidence="5">Belongs to the class I-like SAM-binding methyltransferase superfamily. Cation-dependent O-methyltransferase family.</text>
</comment>
<keyword evidence="3" id="KW-0949">S-adenosyl-L-methionine</keyword>
<dbReference type="EnsemblPlants" id="OGLUM08G20380.1">
    <property type="protein sequence ID" value="OGLUM08G20380.1"/>
    <property type="gene ID" value="OGLUM08G20380"/>
</dbReference>
<evidence type="ECO:0000256" key="5">
    <source>
        <dbReference type="ARBA" id="ARBA00023453"/>
    </source>
</evidence>
<dbReference type="AlphaFoldDB" id="A0A0E0AX48"/>
<dbReference type="HOGENOM" id="CLU_618770_0_0_1"/>
<organism evidence="9">
    <name type="scientific">Oryza glumipatula</name>
    <dbReference type="NCBI Taxonomy" id="40148"/>
    <lineage>
        <taxon>Eukaryota</taxon>
        <taxon>Viridiplantae</taxon>
        <taxon>Streptophyta</taxon>
        <taxon>Embryophyta</taxon>
        <taxon>Tracheophyta</taxon>
        <taxon>Spermatophyta</taxon>
        <taxon>Magnoliopsida</taxon>
        <taxon>Liliopsida</taxon>
        <taxon>Poales</taxon>
        <taxon>Poaceae</taxon>
        <taxon>BOP clade</taxon>
        <taxon>Oryzoideae</taxon>
        <taxon>Oryzeae</taxon>
        <taxon>Oryzinae</taxon>
        <taxon>Oryza</taxon>
    </lineage>
</organism>
<keyword evidence="1" id="KW-0489">Methyltransferase</keyword>
<evidence type="ECO:0000256" key="2">
    <source>
        <dbReference type="ARBA" id="ARBA00022679"/>
    </source>
</evidence>
<protein>
    <recommendedName>
        <fullName evidence="7">tricin synthase</fullName>
        <ecNumber evidence="7">2.1.1.175</ecNumber>
    </recommendedName>
</protein>
<dbReference type="Proteomes" id="UP000026961">
    <property type="component" value="Chromosome 8"/>
</dbReference>
<dbReference type="CDD" id="cd02440">
    <property type="entry name" value="AdoMet_MTases"/>
    <property type="match status" value="1"/>
</dbReference>
<dbReference type="EC" id="2.1.1.175" evidence="7"/>
<evidence type="ECO:0000256" key="6">
    <source>
        <dbReference type="ARBA" id="ARBA00051549"/>
    </source>
</evidence>
<dbReference type="InterPro" id="IPR002935">
    <property type="entry name" value="SAM_O-MeTrfase"/>
</dbReference>
<dbReference type="GO" id="GO:0046872">
    <property type="term" value="F:metal ion binding"/>
    <property type="evidence" value="ECO:0007669"/>
    <property type="project" value="UniProtKB-KW"/>
</dbReference>